<dbReference type="PANTHER" id="PTHR23278">
    <property type="entry name" value="SIDESTEP PROTEIN"/>
    <property type="match status" value="1"/>
</dbReference>
<evidence type="ECO:0000256" key="2">
    <source>
        <dbReference type="SAM" id="Phobius"/>
    </source>
</evidence>
<dbReference type="GeneID" id="111087007"/>
<dbReference type="InterPro" id="IPR013783">
    <property type="entry name" value="Ig-like_fold"/>
</dbReference>
<sequence length="404" mass="44746">MTVYGVGRNERAEITCRLEADPSDISFRWGFKSSKGRVDIVTFNSSGSTSTAYFTPKTKYDYGTLFCLGKNNIGEQQKPCVFNIIQAGKPERVSNCTVKNKTAHSISLACTAGDDGGLLQQFHLEVYSTKYRRLLVNQTSLDHPVFEVTGLPPGSPLKIVVYASNSKGKSKDLILAGSTLFSAESHTGTLPQVFISPVLAVLLGIMLVLVIMAIVILVIVKRRRSEANRGEVPSTEVENKSDDHKKVNPSNLADTKDKCPDVIPPRNVSTGTDYSDITFKVLTKTSDSTSQRIYENMNNQREHTYENIISTPLYAPKQNEEEVMYAELALPENKSITVRKPDAPATEYADIDFQKSRKPTPSPSNETEEEEDGVSVETPLMNNQKDDKKNVGLEREKPKISMPI</sequence>
<dbReference type="SUPFAM" id="SSF49265">
    <property type="entry name" value="Fibronectin type III"/>
    <property type="match status" value="1"/>
</dbReference>
<keyword evidence="2" id="KW-0812">Transmembrane</keyword>
<dbReference type="RefSeq" id="XP_022247776.1">
    <property type="nucleotide sequence ID" value="XM_022392068.1"/>
</dbReference>
<dbReference type="PANTHER" id="PTHR23278:SF19">
    <property type="entry name" value="OBSCURIN"/>
    <property type="match status" value="1"/>
</dbReference>
<keyword evidence="2" id="KW-1133">Transmembrane helix</keyword>
<dbReference type="InterPro" id="IPR003961">
    <property type="entry name" value="FN3_dom"/>
</dbReference>
<dbReference type="InterPro" id="IPR036179">
    <property type="entry name" value="Ig-like_dom_sf"/>
</dbReference>
<feature type="region of interest" description="Disordered" evidence="1">
    <location>
        <begin position="344"/>
        <end position="404"/>
    </location>
</feature>
<protein>
    <submittedName>
        <fullName evidence="4">Uncharacterized protein LOC111087007</fullName>
    </submittedName>
</protein>
<keyword evidence="3" id="KW-1185">Reference proteome</keyword>
<feature type="compositionally biased region" description="Basic and acidic residues" evidence="1">
    <location>
        <begin position="237"/>
        <end position="246"/>
    </location>
</feature>
<organism evidence="3 4">
    <name type="scientific">Limulus polyphemus</name>
    <name type="common">Atlantic horseshoe crab</name>
    <dbReference type="NCBI Taxonomy" id="6850"/>
    <lineage>
        <taxon>Eukaryota</taxon>
        <taxon>Metazoa</taxon>
        <taxon>Ecdysozoa</taxon>
        <taxon>Arthropoda</taxon>
        <taxon>Chelicerata</taxon>
        <taxon>Merostomata</taxon>
        <taxon>Xiphosura</taxon>
        <taxon>Limulidae</taxon>
        <taxon>Limulus</taxon>
    </lineage>
</organism>
<evidence type="ECO:0000313" key="3">
    <source>
        <dbReference type="Proteomes" id="UP000694941"/>
    </source>
</evidence>
<dbReference type="InterPro" id="IPR036116">
    <property type="entry name" value="FN3_sf"/>
</dbReference>
<evidence type="ECO:0000256" key="1">
    <source>
        <dbReference type="SAM" id="MobiDB-lite"/>
    </source>
</evidence>
<keyword evidence="2" id="KW-0472">Membrane</keyword>
<dbReference type="Proteomes" id="UP000694941">
    <property type="component" value="Unplaced"/>
</dbReference>
<dbReference type="Gene3D" id="2.60.40.10">
    <property type="entry name" value="Immunoglobulins"/>
    <property type="match status" value="1"/>
</dbReference>
<name>A0ABM1SVX0_LIMPO</name>
<feature type="compositionally biased region" description="Basic and acidic residues" evidence="1">
    <location>
        <begin position="384"/>
        <end position="404"/>
    </location>
</feature>
<evidence type="ECO:0000313" key="4">
    <source>
        <dbReference type="RefSeq" id="XP_022247776.1"/>
    </source>
</evidence>
<dbReference type="SUPFAM" id="SSF48726">
    <property type="entry name" value="Immunoglobulin"/>
    <property type="match status" value="1"/>
</dbReference>
<dbReference type="CDD" id="cd00063">
    <property type="entry name" value="FN3"/>
    <property type="match status" value="1"/>
</dbReference>
<feature type="transmembrane region" description="Helical" evidence="2">
    <location>
        <begin position="194"/>
        <end position="220"/>
    </location>
</feature>
<accession>A0ABM1SVX0</accession>
<feature type="region of interest" description="Disordered" evidence="1">
    <location>
        <begin position="228"/>
        <end position="267"/>
    </location>
</feature>
<reference evidence="4" key="1">
    <citation type="submission" date="2025-08" db="UniProtKB">
        <authorList>
            <consortium name="RefSeq"/>
        </authorList>
    </citation>
    <scope>IDENTIFICATION</scope>
    <source>
        <tissue evidence="4">Muscle</tissue>
    </source>
</reference>
<gene>
    <name evidence="4" type="primary">LOC111087007</name>
</gene>
<proteinExistence type="predicted"/>